<dbReference type="Proteomes" id="UP000198862">
    <property type="component" value="Unassembled WGS sequence"/>
</dbReference>
<evidence type="ECO:0000313" key="6">
    <source>
        <dbReference type="EMBL" id="SFD14858.1"/>
    </source>
</evidence>
<dbReference type="STRING" id="1123010.SAMN02745724_03663"/>
<dbReference type="InterPro" id="IPR000847">
    <property type="entry name" value="LysR_HTH_N"/>
</dbReference>
<name>A0A1I1Q4S4_9GAMM</name>
<dbReference type="FunFam" id="1.10.10.10:FF:000001">
    <property type="entry name" value="LysR family transcriptional regulator"/>
    <property type="match status" value="1"/>
</dbReference>
<dbReference type="AlphaFoldDB" id="A0A1I1Q4S4"/>
<dbReference type="Pfam" id="PF03466">
    <property type="entry name" value="LysR_substrate"/>
    <property type="match status" value="1"/>
</dbReference>
<evidence type="ECO:0000256" key="1">
    <source>
        <dbReference type="ARBA" id="ARBA00009437"/>
    </source>
</evidence>
<accession>A0A1I1Q4S4</accession>
<dbReference type="PANTHER" id="PTHR30537">
    <property type="entry name" value="HTH-TYPE TRANSCRIPTIONAL REGULATOR"/>
    <property type="match status" value="1"/>
</dbReference>
<evidence type="ECO:0000256" key="2">
    <source>
        <dbReference type="ARBA" id="ARBA00023015"/>
    </source>
</evidence>
<protein>
    <submittedName>
        <fullName evidence="6">DNA-binding transcriptional regulator, LysR family</fullName>
    </submittedName>
</protein>
<keyword evidence="4" id="KW-0804">Transcription</keyword>
<dbReference type="Gene3D" id="1.10.10.10">
    <property type="entry name" value="Winged helix-like DNA-binding domain superfamily/Winged helix DNA-binding domain"/>
    <property type="match status" value="1"/>
</dbReference>
<dbReference type="RefSeq" id="WP_245763861.1">
    <property type="nucleotide sequence ID" value="NZ_FOLO01000036.1"/>
</dbReference>
<evidence type="ECO:0000256" key="3">
    <source>
        <dbReference type="ARBA" id="ARBA00023125"/>
    </source>
</evidence>
<sequence length="290" mass="33028">MKASLDDLYMFVVLVESGSFTHAAQKLNMPKSKLSRHLVQLEKQLSSQLLIRTTRNQELTQSGQLLYQASKPHIEALTKVEEEIGSFINEPKGQLDILLPLEFFNKIISELITDFAKQYPKINLTCSHYSGETPKINQSHDLTFVLHETPLPASNYIGKTLLSFPQSLFASPDYDTSKLRYPEELINESCILSAAHEQWLFRDKNNLQVIPINGRIVFSSPEMRLEAIQRGLGIAKLPDYTCQNNVRLNRVSLSKSPVAQQLSVLYQSRSMPLKTRVFLDFFQNNIGRLT</sequence>
<dbReference type="EMBL" id="FOLO01000036">
    <property type="protein sequence ID" value="SFD14858.1"/>
    <property type="molecule type" value="Genomic_DNA"/>
</dbReference>
<evidence type="ECO:0000256" key="4">
    <source>
        <dbReference type="ARBA" id="ARBA00023163"/>
    </source>
</evidence>
<dbReference type="GO" id="GO:0003700">
    <property type="term" value="F:DNA-binding transcription factor activity"/>
    <property type="evidence" value="ECO:0007669"/>
    <property type="project" value="InterPro"/>
</dbReference>
<proteinExistence type="inferred from homology"/>
<dbReference type="InterPro" id="IPR005119">
    <property type="entry name" value="LysR_subst-bd"/>
</dbReference>
<evidence type="ECO:0000313" key="7">
    <source>
        <dbReference type="Proteomes" id="UP000198862"/>
    </source>
</evidence>
<feature type="domain" description="HTH lysR-type" evidence="5">
    <location>
        <begin position="1"/>
        <end position="60"/>
    </location>
</feature>
<dbReference type="SUPFAM" id="SSF46785">
    <property type="entry name" value="Winged helix' DNA-binding domain"/>
    <property type="match status" value="1"/>
</dbReference>
<dbReference type="SUPFAM" id="SSF53850">
    <property type="entry name" value="Periplasmic binding protein-like II"/>
    <property type="match status" value="1"/>
</dbReference>
<dbReference type="InterPro" id="IPR036388">
    <property type="entry name" value="WH-like_DNA-bd_sf"/>
</dbReference>
<comment type="similarity">
    <text evidence="1">Belongs to the LysR transcriptional regulatory family.</text>
</comment>
<organism evidence="6 7">
    <name type="scientific">Pseudoalteromonas denitrificans DSM 6059</name>
    <dbReference type="NCBI Taxonomy" id="1123010"/>
    <lineage>
        <taxon>Bacteria</taxon>
        <taxon>Pseudomonadati</taxon>
        <taxon>Pseudomonadota</taxon>
        <taxon>Gammaproteobacteria</taxon>
        <taxon>Alteromonadales</taxon>
        <taxon>Pseudoalteromonadaceae</taxon>
        <taxon>Pseudoalteromonas</taxon>
    </lineage>
</organism>
<gene>
    <name evidence="6" type="ORF">SAMN02745724_03663</name>
</gene>
<dbReference type="GO" id="GO:0043565">
    <property type="term" value="F:sequence-specific DNA binding"/>
    <property type="evidence" value="ECO:0007669"/>
    <property type="project" value="TreeGrafter"/>
</dbReference>
<dbReference type="PANTHER" id="PTHR30537:SF5">
    <property type="entry name" value="HTH-TYPE TRANSCRIPTIONAL ACTIVATOR TTDR-RELATED"/>
    <property type="match status" value="1"/>
</dbReference>
<dbReference type="InterPro" id="IPR036390">
    <property type="entry name" value="WH_DNA-bd_sf"/>
</dbReference>
<dbReference type="Gene3D" id="3.40.190.290">
    <property type="match status" value="1"/>
</dbReference>
<dbReference type="Pfam" id="PF00126">
    <property type="entry name" value="HTH_1"/>
    <property type="match status" value="1"/>
</dbReference>
<keyword evidence="3 6" id="KW-0238">DNA-binding</keyword>
<reference evidence="6 7" key="1">
    <citation type="submission" date="2016-10" db="EMBL/GenBank/DDBJ databases">
        <authorList>
            <person name="de Groot N.N."/>
        </authorList>
    </citation>
    <scope>NUCLEOTIDE SEQUENCE [LARGE SCALE GENOMIC DNA]</scope>
    <source>
        <strain evidence="6 7">DSM 6059</strain>
    </source>
</reference>
<dbReference type="PROSITE" id="PS50931">
    <property type="entry name" value="HTH_LYSR"/>
    <property type="match status" value="1"/>
</dbReference>
<dbReference type="InterPro" id="IPR058163">
    <property type="entry name" value="LysR-type_TF_proteobact-type"/>
</dbReference>
<evidence type="ECO:0000259" key="5">
    <source>
        <dbReference type="PROSITE" id="PS50931"/>
    </source>
</evidence>
<keyword evidence="7" id="KW-1185">Reference proteome</keyword>
<keyword evidence="2" id="KW-0805">Transcription regulation</keyword>
<dbReference type="GO" id="GO:0006351">
    <property type="term" value="P:DNA-templated transcription"/>
    <property type="evidence" value="ECO:0007669"/>
    <property type="project" value="TreeGrafter"/>
</dbReference>